<evidence type="ECO:0000313" key="1">
    <source>
        <dbReference type="EMBL" id="MDT7844920.1"/>
    </source>
</evidence>
<organism evidence="1 2">
    <name type="scientific">Streptomyces justiciae</name>
    <dbReference type="NCBI Taxonomy" id="2780140"/>
    <lineage>
        <taxon>Bacteria</taxon>
        <taxon>Bacillati</taxon>
        <taxon>Actinomycetota</taxon>
        <taxon>Actinomycetes</taxon>
        <taxon>Kitasatosporales</taxon>
        <taxon>Streptomycetaceae</taxon>
        <taxon>Streptomyces</taxon>
    </lineage>
</organism>
<keyword evidence="2" id="KW-1185">Reference proteome</keyword>
<dbReference type="RefSeq" id="WP_314204821.1">
    <property type="nucleotide sequence ID" value="NZ_JAVTLL010000022.1"/>
</dbReference>
<dbReference type="SUPFAM" id="SSF52058">
    <property type="entry name" value="L domain-like"/>
    <property type="match status" value="1"/>
</dbReference>
<dbReference type="Gene3D" id="3.80.10.10">
    <property type="entry name" value="Ribonuclease Inhibitor"/>
    <property type="match status" value="1"/>
</dbReference>
<dbReference type="EMBL" id="JAVTLL010000022">
    <property type="protein sequence ID" value="MDT7844920.1"/>
    <property type="molecule type" value="Genomic_DNA"/>
</dbReference>
<proteinExistence type="predicted"/>
<dbReference type="InterPro" id="IPR032675">
    <property type="entry name" value="LRR_dom_sf"/>
</dbReference>
<sequence>MDEALRSAIAELTAIGELDAGAEPGDVVDLVVRHARGLAGIEEFTSLRTLSLIGCELDDWSLLATLHGLEVIAVEYSDLAELVWARELPLTVVSLRCNRITDPGPLAGHASLQTADLRGNPLSPSAYAWASAASAVRVDDEETWRLCAGLRAAGVPVVVYRDDRGLLRAAWTGLTGPRAPEAGHPVVTAEQVNRAIGSAHADELFAGGMR</sequence>
<comment type="caution">
    <text evidence="1">The sequence shown here is derived from an EMBL/GenBank/DDBJ whole genome shotgun (WGS) entry which is preliminary data.</text>
</comment>
<evidence type="ECO:0000313" key="2">
    <source>
        <dbReference type="Proteomes" id="UP001257948"/>
    </source>
</evidence>
<gene>
    <name evidence="1" type="ORF">RQC66_29800</name>
</gene>
<evidence type="ECO:0008006" key="3">
    <source>
        <dbReference type="Google" id="ProtNLM"/>
    </source>
</evidence>
<accession>A0ABU3M085</accession>
<dbReference type="Proteomes" id="UP001257948">
    <property type="component" value="Unassembled WGS sequence"/>
</dbReference>
<protein>
    <recommendedName>
        <fullName evidence="3">Leucine-rich repeat domain-containing protein</fullName>
    </recommendedName>
</protein>
<reference evidence="2" key="1">
    <citation type="submission" date="2023-07" db="EMBL/GenBank/DDBJ databases">
        <title>Draft genome sequence of the endophytic actinobacterium Streptomyces justiciae WPN32, a potential antibiotic producer.</title>
        <authorList>
            <person name="Yasawong M."/>
            <person name="Pana W."/>
            <person name="Ganta P."/>
            <person name="Santapan N."/>
            <person name="Songngamsuk T."/>
            <person name="Phatcharaharikarn M."/>
            <person name="Kerdtoob S."/>
            <person name="Nantapong N."/>
        </authorList>
    </citation>
    <scope>NUCLEOTIDE SEQUENCE [LARGE SCALE GENOMIC DNA]</scope>
    <source>
        <strain evidence="2">WPN32</strain>
    </source>
</reference>
<name>A0ABU3M085_9ACTN</name>